<protein>
    <submittedName>
        <fullName evidence="1">Uncharacterized protein</fullName>
    </submittedName>
</protein>
<dbReference type="AlphaFoldDB" id="A0AAV7WMV6"/>
<feature type="non-terminal residue" evidence="1">
    <location>
        <position position="87"/>
    </location>
</feature>
<proteinExistence type="predicted"/>
<evidence type="ECO:0000313" key="2">
    <source>
        <dbReference type="Proteomes" id="UP001066276"/>
    </source>
</evidence>
<reference evidence="1" key="1">
    <citation type="journal article" date="2022" name="bioRxiv">
        <title>Sequencing and chromosome-scale assembly of the giantPleurodeles waltlgenome.</title>
        <authorList>
            <person name="Brown T."/>
            <person name="Elewa A."/>
            <person name="Iarovenko S."/>
            <person name="Subramanian E."/>
            <person name="Araus A.J."/>
            <person name="Petzold A."/>
            <person name="Susuki M."/>
            <person name="Suzuki K.-i.T."/>
            <person name="Hayashi T."/>
            <person name="Toyoda A."/>
            <person name="Oliveira C."/>
            <person name="Osipova E."/>
            <person name="Leigh N.D."/>
            <person name="Simon A."/>
            <person name="Yun M.H."/>
        </authorList>
    </citation>
    <scope>NUCLEOTIDE SEQUENCE</scope>
    <source>
        <strain evidence="1">20211129_DDA</strain>
        <tissue evidence="1">Liver</tissue>
    </source>
</reference>
<comment type="caution">
    <text evidence="1">The sequence shown here is derived from an EMBL/GenBank/DDBJ whole genome shotgun (WGS) entry which is preliminary data.</text>
</comment>
<evidence type="ECO:0000313" key="1">
    <source>
        <dbReference type="EMBL" id="KAJ1215422.1"/>
    </source>
</evidence>
<organism evidence="1 2">
    <name type="scientific">Pleurodeles waltl</name>
    <name type="common">Iberian ribbed newt</name>
    <dbReference type="NCBI Taxonomy" id="8319"/>
    <lineage>
        <taxon>Eukaryota</taxon>
        <taxon>Metazoa</taxon>
        <taxon>Chordata</taxon>
        <taxon>Craniata</taxon>
        <taxon>Vertebrata</taxon>
        <taxon>Euteleostomi</taxon>
        <taxon>Amphibia</taxon>
        <taxon>Batrachia</taxon>
        <taxon>Caudata</taxon>
        <taxon>Salamandroidea</taxon>
        <taxon>Salamandridae</taxon>
        <taxon>Pleurodelinae</taxon>
        <taxon>Pleurodeles</taxon>
    </lineage>
</organism>
<gene>
    <name evidence="1" type="ORF">NDU88_003031</name>
</gene>
<accession>A0AAV7WMV6</accession>
<sequence length="87" mass="9834">MWFPWVIRAGPSGVDERAGEVRRRLETRSISVGLLAVGGLRPLAARRWIEDTCVDWWSRGGPLVSLLPWFLEFVTGWIGPEEAETGR</sequence>
<dbReference type="EMBL" id="JANPWB010000001">
    <property type="protein sequence ID" value="KAJ1215422.1"/>
    <property type="molecule type" value="Genomic_DNA"/>
</dbReference>
<keyword evidence="2" id="KW-1185">Reference proteome</keyword>
<name>A0AAV7WMV6_PLEWA</name>
<dbReference type="Proteomes" id="UP001066276">
    <property type="component" value="Chromosome 1_1"/>
</dbReference>